<comment type="caution">
    <text evidence="2">The sequence shown here is derived from an EMBL/GenBank/DDBJ whole genome shotgun (WGS) entry which is preliminary data.</text>
</comment>
<evidence type="ECO:0000256" key="1">
    <source>
        <dbReference type="SAM" id="SignalP"/>
    </source>
</evidence>
<sequence>MKKATHYITFITFSLIALLSSCHKNAYYQIDPDNPSVGDPALLLAGIQISVFNITHTDYSYVDRHLAYYERTSESMTYNWGTGSYNNYNILRNVQEMAKNGNDNYKALAKFFRAVLFSQLTETFGDIPYSEALRGHEGLATPKYDSQKEIYLGLLAELEEANNMLSSANGPITGDIIYGGRPDPVLQWKKLINAFRLRLLIHLSKKENDPDLNIKQQFQSIISNPTKYPLMNDNNDNGQIVYNTSATNNSYPTFQHISFATSVSMEKNFVNMLKDFQDPRLFSFAEPVSGRPANEFSSYDGVDGGLTLAEMQLTSASASRIKSRYHQNQVNEPTIFLGYAEQEFLIAEAIERGWISGAGTAKQHYDNGITASMAFYNITGGDVTTYLSNPGVAYNSATGLSQIAKQKYIAFFMNSGREAFFEQRRTGIPTLSVGPGTLNNGMVPKRWRYPANEFTINKENVEDAVNRQFNGNDNINSIMWLIQ</sequence>
<dbReference type="EMBL" id="JAZGLY010000005">
    <property type="protein sequence ID" value="MEE6187711.1"/>
    <property type="molecule type" value="Genomic_DNA"/>
</dbReference>
<dbReference type="SUPFAM" id="SSF48452">
    <property type="entry name" value="TPR-like"/>
    <property type="match status" value="1"/>
</dbReference>
<feature type="signal peptide" evidence="1">
    <location>
        <begin position="1"/>
        <end position="26"/>
    </location>
</feature>
<name>A0ABU7RID3_9BACT</name>
<dbReference type="PROSITE" id="PS51257">
    <property type="entry name" value="PROKAR_LIPOPROTEIN"/>
    <property type="match status" value="1"/>
</dbReference>
<feature type="chain" id="PRO_5045649435" evidence="1">
    <location>
        <begin position="27"/>
        <end position="483"/>
    </location>
</feature>
<gene>
    <name evidence="2" type="ORF">V2H41_10550</name>
</gene>
<dbReference type="Gene3D" id="1.25.40.390">
    <property type="match status" value="1"/>
</dbReference>
<dbReference type="InterPro" id="IPR041662">
    <property type="entry name" value="SusD-like_2"/>
</dbReference>
<keyword evidence="2" id="KW-0449">Lipoprotein</keyword>
<dbReference type="InterPro" id="IPR011990">
    <property type="entry name" value="TPR-like_helical_dom_sf"/>
</dbReference>
<evidence type="ECO:0000313" key="2">
    <source>
        <dbReference type="EMBL" id="MEE6187711.1"/>
    </source>
</evidence>
<accession>A0ABU7RID3</accession>
<evidence type="ECO:0000313" key="3">
    <source>
        <dbReference type="Proteomes" id="UP001357452"/>
    </source>
</evidence>
<reference evidence="2 3" key="1">
    <citation type="submission" date="2024-01" db="EMBL/GenBank/DDBJ databases">
        <title>Niabella digestum sp. nov., isolated from waste digestion system.</title>
        <authorList>
            <person name="Zhang L."/>
        </authorList>
    </citation>
    <scope>NUCLEOTIDE SEQUENCE [LARGE SCALE GENOMIC DNA]</scope>
    <source>
        <strain evidence="2 3">A18</strain>
    </source>
</reference>
<organism evidence="2 3">
    <name type="scientific">Niabella digestorum</name>
    <dbReference type="NCBI Taxonomy" id="3117701"/>
    <lineage>
        <taxon>Bacteria</taxon>
        <taxon>Pseudomonadati</taxon>
        <taxon>Bacteroidota</taxon>
        <taxon>Chitinophagia</taxon>
        <taxon>Chitinophagales</taxon>
        <taxon>Chitinophagaceae</taxon>
        <taxon>Niabella</taxon>
    </lineage>
</organism>
<keyword evidence="1" id="KW-0732">Signal</keyword>
<dbReference type="Proteomes" id="UP001357452">
    <property type="component" value="Unassembled WGS sequence"/>
</dbReference>
<dbReference type="Pfam" id="PF12771">
    <property type="entry name" value="SusD-like_2"/>
    <property type="match status" value="1"/>
</dbReference>
<dbReference type="RefSeq" id="WP_330975118.1">
    <property type="nucleotide sequence ID" value="NZ_JAZGLY010000005.1"/>
</dbReference>
<keyword evidence="3" id="KW-1185">Reference proteome</keyword>
<protein>
    <submittedName>
        <fullName evidence="2">SusD/RagB family nutrient-binding outer membrane lipoprotein</fullName>
    </submittedName>
</protein>
<proteinExistence type="predicted"/>